<dbReference type="GO" id="GO:0010181">
    <property type="term" value="F:FMN binding"/>
    <property type="evidence" value="ECO:0007669"/>
    <property type="project" value="InterPro"/>
</dbReference>
<dbReference type="Proteomes" id="UP000596977">
    <property type="component" value="Unassembled WGS sequence"/>
</dbReference>
<reference evidence="5 6" key="1">
    <citation type="journal article" date="2014" name="Int. J. Syst. Evol. Microbiol.">
        <title>Complete genome sequence of Corynebacterium casei LMG S-19264T (=DSM 44701T), isolated from a smear-ripened cheese.</title>
        <authorList>
            <consortium name="US DOE Joint Genome Institute (JGI-PGF)"/>
            <person name="Walter F."/>
            <person name="Albersmeier A."/>
            <person name="Kalinowski J."/>
            <person name="Ruckert C."/>
        </authorList>
    </citation>
    <scope>NUCLEOTIDE SEQUENCE [LARGE SCALE GENOMIC DNA]</scope>
    <source>
        <strain evidence="5 6">CGMCC 1.15896</strain>
    </source>
</reference>
<evidence type="ECO:0000256" key="3">
    <source>
        <dbReference type="SAM" id="MobiDB-lite"/>
    </source>
</evidence>
<evidence type="ECO:0000313" key="5">
    <source>
        <dbReference type="EMBL" id="GGA58801.1"/>
    </source>
</evidence>
<evidence type="ECO:0000313" key="6">
    <source>
        <dbReference type="Proteomes" id="UP000596977"/>
    </source>
</evidence>
<feature type="region of interest" description="Disordered" evidence="3">
    <location>
        <begin position="1"/>
        <end position="20"/>
    </location>
</feature>
<gene>
    <name evidence="5" type="ORF">GCM10011499_31160</name>
</gene>
<sequence length="195" mass="20351">MPLQKGLASTLSPDGDQSAPEVSVRTLTLDGIPLEAGPVSHRQFADTMAHLASSVCIVTSGEAGQWEGRTVTAMASLSATPPSLVVSITKGSALAEQIVRTGGFSVAMLASDQNDIADIFAGKSISGGRFDTGQWQSWASGRPKLSGAMAVIDCQLAGVIELDTHCLFAGVFMASEFGDHKPLLWHNRGYAYLAG</sequence>
<evidence type="ECO:0000259" key="4">
    <source>
        <dbReference type="SMART" id="SM00903"/>
    </source>
</evidence>
<dbReference type="SMART" id="SM00903">
    <property type="entry name" value="Flavin_Reduct"/>
    <property type="match status" value="1"/>
</dbReference>
<dbReference type="InterPro" id="IPR002563">
    <property type="entry name" value="Flavin_Rdtase-like_dom"/>
</dbReference>
<accession>A0A916RIH1</accession>
<dbReference type="OrthoDB" id="7340984at2"/>
<keyword evidence="2" id="KW-0560">Oxidoreductase</keyword>
<comment type="caution">
    <text evidence="5">The sequence shown here is derived from an EMBL/GenBank/DDBJ whole genome shotgun (WGS) entry which is preliminary data.</text>
</comment>
<organism evidence="5 6">
    <name type="scientific">Pelagibacterium lentulum</name>
    <dbReference type="NCBI Taxonomy" id="2029865"/>
    <lineage>
        <taxon>Bacteria</taxon>
        <taxon>Pseudomonadati</taxon>
        <taxon>Pseudomonadota</taxon>
        <taxon>Alphaproteobacteria</taxon>
        <taxon>Hyphomicrobiales</taxon>
        <taxon>Devosiaceae</taxon>
        <taxon>Pelagibacterium</taxon>
    </lineage>
</organism>
<comment type="similarity">
    <text evidence="1">Belongs to the non-flavoprotein flavin reductase family.</text>
</comment>
<keyword evidence="6" id="KW-1185">Reference proteome</keyword>
<name>A0A916RIH1_9HYPH</name>
<dbReference type="SUPFAM" id="SSF50475">
    <property type="entry name" value="FMN-binding split barrel"/>
    <property type="match status" value="1"/>
</dbReference>
<dbReference type="GO" id="GO:0042602">
    <property type="term" value="F:riboflavin reductase (NADPH) activity"/>
    <property type="evidence" value="ECO:0007669"/>
    <property type="project" value="TreeGrafter"/>
</dbReference>
<dbReference type="InterPro" id="IPR050268">
    <property type="entry name" value="NADH-dep_flavin_reductase"/>
</dbReference>
<feature type="domain" description="Flavin reductase like" evidence="4">
    <location>
        <begin position="48"/>
        <end position="192"/>
    </location>
</feature>
<dbReference type="Gene3D" id="2.30.110.10">
    <property type="entry name" value="Electron Transport, Fmn-binding Protein, Chain A"/>
    <property type="match status" value="1"/>
</dbReference>
<dbReference type="Pfam" id="PF01613">
    <property type="entry name" value="Flavin_Reduct"/>
    <property type="match status" value="1"/>
</dbReference>
<dbReference type="EMBL" id="BMKB01000005">
    <property type="protein sequence ID" value="GGA58801.1"/>
    <property type="molecule type" value="Genomic_DNA"/>
</dbReference>
<proteinExistence type="inferred from homology"/>
<dbReference type="AlphaFoldDB" id="A0A916RIH1"/>
<dbReference type="InterPro" id="IPR012349">
    <property type="entry name" value="Split_barrel_FMN-bd"/>
</dbReference>
<dbReference type="PANTHER" id="PTHR30466">
    <property type="entry name" value="FLAVIN REDUCTASE"/>
    <property type="match status" value="1"/>
</dbReference>
<protein>
    <submittedName>
        <fullName evidence="5">Flavin reductase</fullName>
    </submittedName>
</protein>
<evidence type="ECO:0000256" key="1">
    <source>
        <dbReference type="ARBA" id="ARBA00008898"/>
    </source>
</evidence>
<evidence type="ECO:0000256" key="2">
    <source>
        <dbReference type="ARBA" id="ARBA00023002"/>
    </source>
</evidence>
<dbReference type="PANTHER" id="PTHR30466:SF11">
    <property type="entry name" value="FLAVIN-DEPENDENT MONOOXYGENASE, REDUCTASE SUBUNIT HSAB"/>
    <property type="match status" value="1"/>
</dbReference>